<gene>
    <name evidence="1" type="ORF">BSFP_057840</name>
</gene>
<evidence type="ECO:0000313" key="1">
    <source>
        <dbReference type="EMBL" id="BAX62916.1"/>
    </source>
</evidence>
<dbReference type="Proteomes" id="UP000218432">
    <property type="component" value="Chromosome 2"/>
</dbReference>
<dbReference type="AlphaFoldDB" id="A0A1Y1BUZ3"/>
<evidence type="ECO:0000313" key="2">
    <source>
        <dbReference type="Proteomes" id="UP000218432"/>
    </source>
</evidence>
<proteinExistence type="predicted"/>
<accession>A0A1Y1BUZ3</accession>
<protein>
    <submittedName>
        <fullName evidence="1">Uncharacterized protein</fullName>
    </submittedName>
</protein>
<reference evidence="1 2" key="1">
    <citation type="journal article" date="2017" name="Genome Announc.">
        <title>Complete Genome Sequence of Burkholderia stabilis FERMP-21014.</title>
        <authorList>
            <person name="Konishi K."/>
            <person name="Kumagai T."/>
            <person name="Sakasegawa S."/>
            <person name="Tamura T."/>
        </authorList>
    </citation>
    <scope>NUCLEOTIDE SEQUENCE [LARGE SCALE GENOMIC DNA]</scope>
    <source>
        <strain evidence="1 2">FERMP-21014</strain>
    </source>
</reference>
<dbReference type="EMBL" id="AP018112">
    <property type="protein sequence ID" value="BAX62916.1"/>
    <property type="molecule type" value="Genomic_DNA"/>
</dbReference>
<name>A0A1Y1BUZ3_9BURK</name>
<organism evidence="1 2">
    <name type="scientific">Burkholderia stabilis</name>
    <dbReference type="NCBI Taxonomy" id="95485"/>
    <lineage>
        <taxon>Bacteria</taxon>
        <taxon>Pseudomonadati</taxon>
        <taxon>Pseudomonadota</taxon>
        <taxon>Betaproteobacteria</taxon>
        <taxon>Burkholderiales</taxon>
        <taxon>Burkholderiaceae</taxon>
        <taxon>Burkholderia</taxon>
        <taxon>Burkholderia cepacia complex</taxon>
    </lineage>
</organism>
<sequence>MNRTTPQTCAPFARRLRRSLNRLIMLDFDVGPVLAPVRCRPPCILFALSKRTGVYVSAACQQSDQRPREIGSSPSFVGSAGATRRRGKRYIYRRISK</sequence>